<evidence type="ECO:0000313" key="2">
    <source>
        <dbReference type="EMBL" id="MBN7795660.1"/>
    </source>
</evidence>
<dbReference type="AlphaFoldDB" id="A0A939IKP5"/>
<dbReference type="Proteomes" id="UP000664303">
    <property type="component" value="Unassembled WGS sequence"/>
</dbReference>
<keyword evidence="3" id="KW-1185">Reference proteome</keyword>
<comment type="caution">
    <text evidence="2">The sequence shown here is derived from an EMBL/GenBank/DDBJ whole genome shotgun (WGS) entry which is preliminary data.</text>
</comment>
<reference evidence="2" key="1">
    <citation type="submission" date="2021-02" db="EMBL/GenBank/DDBJ databases">
        <title>PHA producing bacteria isolated from coastal sediment in Guangdong, Shenzhen.</title>
        <authorList>
            <person name="Zheng W."/>
            <person name="Yu S."/>
            <person name="Huang Y."/>
        </authorList>
    </citation>
    <scope>NUCLEOTIDE SEQUENCE</scope>
    <source>
        <strain evidence="2">TN14-10</strain>
    </source>
</reference>
<sequence>MTATAITRCLRFTAVSGLLLLIAPVLSTQAQQPDSRFQRVVTALQEGPESERRLFARAALTLLAELYMAEADLARHEARKPGGPGDASRWAMAVDQFSAEVLQLSQGLESAGELGLTPGRGVAPVVVTVGGQRVMLSHPRASEQSAYEQAVLESFCAGGRCARLLPSVGQAGPIPVTRQTVKVDWAFSGEGLACAFDGVSLRFSAGGPVSQVRGLCEQFHQELASLQLEMRWQTGQQVPIDWRELRIERRANDPEHIVRLNRPGDILLLRLPLLASNAGLFNAVGPWLRRRVEGESDVVLAIDAADYGLGN</sequence>
<dbReference type="RefSeq" id="WP_206559096.1">
    <property type="nucleotide sequence ID" value="NZ_JAFKCZ010000002.1"/>
</dbReference>
<proteinExistence type="predicted"/>
<protein>
    <submittedName>
        <fullName evidence="2">Uncharacterized protein</fullName>
    </submittedName>
</protein>
<evidence type="ECO:0000313" key="3">
    <source>
        <dbReference type="Proteomes" id="UP000664303"/>
    </source>
</evidence>
<feature type="signal peptide" evidence="1">
    <location>
        <begin position="1"/>
        <end position="30"/>
    </location>
</feature>
<name>A0A939IKP5_9GAMM</name>
<gene>
    <name evidence="2" type="ORF">JYP50_03590</name>
</gene>
<organism evidence="2 3">
    <name type="scientific">Parahaliea mediterranea</name>
    <dbReference type="NCBI Taxonomy" id="651086"/>
    <lineage>
        <taxon>Bacteria</taxon>
        <taxon>Pseudomonadati</taxon>
        <taxon>Pseudomonadota</taxon>
        <taxon>Gammaproteobacteria</taxon>
        <taxon>Cellvibrionales</taxon>
        <taxon>Halieaceae</taxon>
        <taxon>Parahaliea</taxon>
    </lineage>
</organism>
<accession>A0A939IKP5</accession>
<evidence type="ECO:0000256" key="1">
    <source>
        <dbReference type="SAM" id="SignalP"/>
    </source>
</evidence>
<dbReference type="EMBL" id="JAFKCZ010000002">
    <property type="protein sequence ID" value="MBN7795660.1"/>
    <property type="molecule type" value="Genomic_DNA"/>
</dbReference>
<feature type="chain" id="PRO_5038059425" evidence="1">
    <location>
        <begin position="31"/>
        <end position="311"/>
    </location>
</feature>
<keyword evidence="1" id="KW-0732">Signal</keyword>